<keyword evidence="13" id="KW-1185">Reference proteome</keyword>
<keyword evidence="7" id="KW-0862">Zinc</keyword>
<evidence type="ECO:0000256" key="9">
    <source>
        <dbReference type="RuleBase" id="RU003946"/>
    </source>
</evidence>
<feature type="signal peptide" evidence="11">
    <location>
        <begin position="1"/>
        <end position="27"/>
    </location>
</feature>
<dbReference type="CDD" id="cd16012">
    <property type="entry name" value="ALP"/>
    <property type="match status" value="1"/>
</dbReference>
<dbReference type="SUPFAM" id="SSF53649">
    <property type="entry name" value="Alkaline phosphatase-like"/>
    <property type="match status" value="1"/>
</dbReference>
<evidence type="ECO:0000313" key="12">
    <source>
        <dbReference type="EMBL" id="MFD0684478.1"/>
    </source>
</evidence>
<dbReference type="PANTHER" id="PTHR11596:SF5">
    <property type="entry name" value="ALKALINE PHOSPHATASE"/>
    <property type="match status" value="1"/>
</dbReference>
<dbReference type="Proteomes" id="UP001597063">
    <property type="component" value="Unassembled WGS sequence"/>
</dbReference>
<sequence>MSERTQRARRWGTPLAAAVAAATVTMAVNPVLGASASPQGHGRPAGARNVIFINGDGMAAAHREAARLHLVGLDGQLGMDRLPVSGQLTTSPHDPKSVITDSAAAATAWATGQKTYNGAISVDTGKKPLATLGVQAKKAGKATGLVTTAQVTDASPAAWFASTADRKAQDEIARQYIEVSRPDVILGGGEDWWLPKGTPGAFPDQPAEDPAEGSQGTKGDLIGKAKASGYQYVNSAAQLSKARDGKLLGLFSNEEMFQQRPEGQGDKYDPVVDLATMTSKALGTLSGSKKGFFLFVEEEGVDEFAHDNNGTRMLQALAQLEKAVAVARAYVAKHPDTLLVVTGDHECGGLTVEENDTADESGTGISAEDGPFTIAGSDKTFTLDWTTSSHTGADVPVTAAGPLATSFTGKHPNTYVHTVLQKILAPRH</sequence>
<feature type="chain" id="PRO_5047304875" evidence="11">
    <location>
        <begin position="28"/>
        <end position="428"/>
    </location>
</feature>
<dbReference type="RefSeq" id="WP_207400106.1">
    <property type="nucleotide sequence ID" value="NZ_CAACUY010000154.1"/>
</dbReference>
<dbReference type="InterPro" id="IPR001952">
    <property type="entry name" value="Alkaline_phosphatase"/>
</dbReference>
<proteinExistence type="inferred from homology"/>
<evidence type="ECO:0000256" key="1">
    <source>
        <dbReference type="ARBA" id="ARBA00001946"/>
    </source>
</evidence>
<dbReference type="InterPro" id="IPR017850">
    <property type="entry name" value="Alkaline_phosphatase_core_sf"/>
</dbReference>
<dbReference type="SMART" id="SM00098">
    <property type="entry name" value="alkPPc"/>
    <property type="match status" value="1"/>
</dbReference>
<evidence type="ECO:0000256" key="3">
    <source>
        <dbReference type="ARBA" id="ARBA00005984"/>
    </source>
</evidence>
<dbReference type="PANTHER" id="PTHR11596">
    <property type="entry name" value="ALKALINE PHOSPHATASE"/>
    <property type="match status" value="1"/>
</dbReference>
<keyword evidence="11" id="KW-0732">Signal</keyword>
<comment type="cofactor">
    <cofactor evidence="2">
        <name>Zn(2+)</name>
        <dbReference type="ChEBI" id="CHEBI:29105"/>
    </cofactor>
</comment>
<evidence type="ECO:0000256" key="2">
    <source>
        <dbReference type="ARBA" id="ARBA00001947"/>
    </source>
</evidence>
<organism evidence="12 13">
    <name type="scientific">Actinomadura fibrosa</name>
    <dbReference type="NCBI Taxonomy" id="111802"/>
    <lineage>
        <taxon>Bacteria</taxon>
        <taxon>Bacillati</taxon>
        <taxon>Actinomycetota</taxon>
        <taxon>Actinomycetes</taxon>
        <taxon>Streptosporangiales</taxon>
        <taxon>Thermomonosporaceae</taxon>
        <taxon>Actinomadura</taxon>
    </lineage>
</organism>
<reference evidence="13" key="1">
    <citation type="journal article" date="2019" name="Int. J. Syst. Evol. Microbiol.">
        <title>The Global Catalogue of Microorganisms (GCM) 10K type strain sequencing project: providing services to taxonomists for standard genome sequencing and annotation.</title>
        <authorList>
            <consortium name="The Broad Institute Genomics Platform"/>
            <consortium name="The Broad Institute Genome Sequencing Center for Infectious Disease"/>
            <person name="Wu L."/>
            <person name="Ma J."/>
        </authorList>
    </citation>
    <scope>NUCLEOTIDE SEQUENCE [LARGE SCALE GENOMIC DNA]</scope>
    <source>
        <strain evidence="13">JCM 9371</strain>
    </source>
</reference>
<dbReference type="PRINTS" id="PR00113">
    <property type="entry name" value="ALKPHPHTASE"/>
</dbReference>
<evidence type="ECO:0000256" key="4">
    <source>
        <dbReference type="ARBA" id="ARBA00022553"/>
    </source>
</evidence>
<comment type="similarity">
    <text evidence="3 9">Belongs to the alkaline phosphatase family.</text>
</comment>
<dbReference type="InterPro" id="IPR018299">
    <property type="entry name" value="Alkaline_phosphatase_AS"/>
</dbReference>
<protein>
    <submittedName>
        <fullName evidence="12">Alkaline phosphatase</fullName>
    </submittedName>
</protein>
<dbReference type="EMBL" id="JBHTGP010000003">
    <property type="protein sequence ID" value="MFD0684478.1"/>
    <property type="molecule type" value="Genomic_DNA"/>
</dbReference>
<comment type="caution">
    <text evidence="12">The sequence shown here is derived from an EMBL/GenBank/DDBJ whole genome shotgun (WGS) entry which is preliminary data.</text>
</comment>
<keyword evidence="6" id="KW-0378">Hydrolase</keyword>
<evidence type="ECO:0000256" key="10">
    <source>
        <dbReference type="SAM" id="MobiDB-lite"/>
    </source>
</evidence>
<evidence type="ECO:0000256" key="6">
    <source>
        <dbReference type="ARBA" id="ARBA00022801"/>
    </source>
</evidence>
<dbReference type="Gene3D" id="3.40.720.10">
    <property type="entry name" value="Alkaline Phosphatase, subunit A"/>
    <property type="match status" value="1"/>
</dbReference>
<comment type="cofactor">
    <cofactor evidence="1">
        <name>Mg(2+)</name>
        <dbReference type="ChEBI" id="CHEBI:18420"/>
    </cofactor>
</comment>
<keyword evidence="5" id="KW-0479">Metal-binding</keyword>
<feature type="region of interest" description="Disordered" evidence="10">
    <location>
        <begin position="195"/>
        <end position="220"/>
    </location>
</feature>
<accession>A0ABW2XG96</accession>
<dbReference type="PROSITE" id="PS00123">
    <property type="entry name" value="ALKALINE_PHOSPHATASE"/>
    <property type="match status" value="1"/>
</dbReference>
<evidence type="ECO:0000256" key="8">
    <source>
        <dbReference type="ARBA" id="ARBA00022842"/>
    </source>
</evidence>
<dbReference type="Pfam" id="PF00245">
    <property type="entry name" value="Alk_phosphatase"/>
    <property type="match status" value="1"/>
</dbReference>
<evidence type="ECO:0000313" key="13">
    <source>
        <dbReference type="Proteomes" id="UP001597063"/>
    </source>
</evidence>
<gene>
    <name evidence="12" type="ORF">ACFQZM_08230</name>
</gene>
<evidence type="ECO:0000256" key="7">
    <source>
        <dbReference type="ARBA" id="ARBA00022833"/>
    </source>
</evidence>
<evidence type="ECO:0000256" key="5">
    <source>
        <dbReference type="ARBA" id="ARBA00022723"/>
    </source>
</evidence>
<name>A0ABW2XG96_9ACTN</name>
<evidence type="ECO:0000256" key="11">
    <source>
        <dbReference type="SAM" id="SignalP"/>
    </source>
</evidence>
<keyword evidence="8" id="KW-0460">Magnesium</keyword>
<keyword evidence="4" id="KW-0597">Phosphoprotein</keyword>